<organism evidence="2 3">
    <name type="scientific">Thermanaerothrix daxensis</name>
    <dbReference type="NCBI Taxonomy" id="869279"/>
    <lineage>
        <taxon>Bacteria</taxon>
        <taxon>Bacillati</taxon>
        <taxon>Chloroflexota</taxon>
        <taxon>Anaerolineae</taxon>
        <taxon>Anaerolineales</taxon>
        <taxon>Anaerolineaceae</taxon>
        <taxon>Thermanaerothrix</taxon>
    </lineage>
</organism>
<dbReference type="PANTHER" id="PTHR23339">
    <property type="entry name" value="TYROSINE SPECIFIC PROTEIN PHOSPHATASE AND DUAL SPECIFICITY PROTEIN PHOSPHATASE"/>
    <property type="match status" value="1"/>
</dbReference>
<dbReference type="Pfam" id="PF22785">
    <property type="entry name" value="Tc-R-P"/>
    <property type="match status" value="1"/>
</dbReference>
<dbReference type="RefSeq" id="WP_054521138.1">
    <property type="nucleotide sequence ID" value="NZ_LGKO01000002.1"/>
</dbReference>
<reference evidence="2 3" key="1">
    <citation type="submission" date="2015-07" db="EMBL/GenBank/DDBJ databases">
        <title>Whole genome sequence of Thermanaerothrix daxensis DSM 23592.</title>
        <authorList>
            <person name="Hemp J."/>
            <person name="Ward L.M."/>
            <person name="Pace L.A."/>
            <person name="Fischer W.W."/>
        </authorList>
    </citation>
    <scope>NUCLEOTIDE SEQUENCE [LARGE SCALE GENOMIC DNA]</scope>
    <source>
        <strain evidence="2 3">GNS-1</strain>
    </source>
</reference>
<dbReference type="InterPro" id="IPR029021">
    <property type="entry name" value="Prot-tyrosine_phosphatase-like"/>
</dbReference>
<proteinExistence type="predicted"/>
<sequence length="177" mass="20217">MTDAAHPSNWLPDSYWVVPGRFRAGEYPGSHNPEHTRQRLRALLDLGIRVFIDLTWDGELEPYQELLRQEATERGVEAEHIRFPIAELGVPGRATMRAILDSIDDSLAANKGVYVHCWFGLGRTGTVVGCYLVRHGITGPEALERLQYLRRETIKWWRSSPETDEQCAMITSWRVGE</sequence>
<dbReference type="SUPFAM" id="SSF52799">
    <property type="entry name" value="(Phosphotyrosine protein) phosphatases II"/>
    <property type="match status" value="1"/>
</dbReference>
<evidence type="ECO:0000313" key="2">
    <source>
        <dbReference type="EMBL" id="KPL84592.1"/>
    </source>
</evidence>
<dbReference type="EMBL" id="LGKO01000002">
    <property type="protein sequence ID" value="KPL84592.1"/>
    <property type="molecule type" value="Genomic_DNA"/>
</dbReference>
<dbReference type="InterPro" id="IPR050561">
    <property type="entry name" value="PTP"/>
</dbReference>
<keyword evidence="3" id="KW-1185">Reference proteome</keyword>
<dbReference type="PROSITE" id="PS50056">
    <property type="entry name" value="TYR_PHOSPHATASE_2"/>
    <property type="match status" value="1"/>
</dbReference>
<protein>
    <recommendedName>
        <fullName evidence="1">Tyrosine specific protein phosphatases domain-containing protein</fullName>
    </recommendedName>
</protein>
<dbReference type="InterPro" id="IPR016130">
    <property type="entry name" value="Tyr_Pase_AS"/>
</dbReference>
<dbReference type="STRING" id="869279.SE15_05880"/>
<evidence type="ECO:0000313" key="3">
    <source>
        <dbReference type="Proteomes" id="UP000050544"/>
    </source>
</evidence>
<dbReference type="PROSITE" id="PS00383">
    <property type="entry name" value="TYR_PHOSPHATASE_1"/>
    <property type="match status" value="1"/>
</dbReference>
<dbReference type="AlphaFoldDB" id="A0A0P6YP09"/>
<dbReference type="Proteomes" id="UP000050544">
    <property type="component" value="Unassembled WGS sequence"/>
</dbReference>
<dbReference type="OrthoDB" id="196319at2"/>
<comment type="caution">
    <text evidence="2">The sequence shown here is derived from an EMBL/GenBank/DDBJ whole genome shotgun (WGS) entry which is preliminary data.</text>
</comment>
<evidence type="ECO:0000259" key="1">
    <source>
        <dbReference type="PROSITE" id="PS50056"/>
    </source>
</evidence>
<accession>A0A0P6YP09</accession>
<feature type="domain" description="Tyrosine specific protein phosphatases" evidence="1">
    <location>
        <begin position="97"/>
        <end position="155"/>
    </location>
</feature>
<name>A0A0P6YP09_9CHLR</name>
<dbReference type="InterPro" id="IPR000387">
    <property type="entry name" value="Tyr_Pase_dom"/>
</dbReference>
<gene>
    <name evidence="2" type="ORF">SE15_05880</name>
</gene>
<dbReference type="Gene3D" id="3.90.190.10">
    <property type="entry name" value="Protein tyrosine phosphatase superfamily"/>
    <property type="match status" value="1"/>
</dbReference>